<keyword evidence="3" id="KW-1185">Reference proteome</keyword>
<evidence type="ECO:0000313" key="3">
    <source>
        <dbReference type="Proteomes" id="UP000799436"/>
    </source>
</evidence>
<evidence type="ECO:0008006" key="4">
    <source>
        <dbReference type="Google" id="ProtNLM"/>
    </source>
</evidence>
<evidence type="ECO:0000313" key="2">
    <source>
        <dbReference type="EMBL" id="KAF2766512.1"/>
    </source>
</evidence>
<protein>
    <recommendedName>
        <fullName evidence="4">Secreted protein</fullName>
    </recommendedName>
</protein>
<dbReference type="AlphaFoldDB" id="A0A6G1L1P8"/>
<dbReference type="EMBL" id="ML995870">
    <property type="protein sequence ID" value="KAF2766512.1"/>
    <property type="molecule type" value="Genomic_DNA"/>
</dbReference>
<organism evidence="2 3">
    <name type="scientific">Teratosphaeria nubilosa</name>
    <dbReference type="NCBI Taxonomy" id="161662"/>
    <lineage>
        <taxon>Eukaryota</taxon>
        <taxon>Fungi</taxon>
        <taxon>Dikarya</taxon>
        <taxon>Ascomycota</taxon>
        <taxon>Pezizomycotina</taxon>
        <taxon>Dothideomycetes</taxon>
        <taxon>Dothideomycetidae</taxon>
        <taxon>Mycosphaerellales</taxon>
        <taxon>Teratosphaeriaceae</taxon>
        <taxon>Teratosphaeria</taxon>
    </lineage>
</organism>
<feature type="chain" id="PRO_5026234933" description="Secreted protein" evidence="1">
    <location>
        <begin position="23"/>
        <end position="82"/>
    </location>
</feature>
<proteinExistence type="predicted"/>
<name>A0A6G1L1P8_9PEZI</name>
<gene>
    <name evidence="2" type="ORF">EJ03DRAFT_330008</name>
</gene>
<sequence>MLLAWPTLALPCSLILLRLAPGIWLASEAIRLCCCGLDLVVRRAVQGQPRYAKRTSKVSYSGWMRGSADGVCTVWSGRLRSQ</sequence>
<accession>A0A6G1L1P8</accession>
<evidence type="ECO:0000256" key="1">
    <source>
        <dbReference type="SAM" id="SignalP"/>
    </source>
</evidence>
<keyword evidence="1" id="KW-0732">Signal</keyword>
<dbReference type="Proteomes" id="UP000799436">
    <property type="component" value="Unassembled WGS sequence"/>
</dbReference>
<reference evidence="2" key="1">
    <citation type="journal article" date="2020" name="Stud. Mycol.">
        <title>101 Dothideomycetes genomes: a test case for predicting lifestyles and emergence of pathogens.</title>
        <authorList>
            <person name="Haridas S."/>
            <person name="Albert R."/>
            <person name="Binder M."/>
            <person name="Bloem J."/>
            <person name="Labutti K."/>
            <person name="Salamov A."/>
            <person name="Andreopoulos B."/>
            <person name="Baker S."/>
            <person name="Barry K."/>
            <person name="Bills G."/>
            <person name="Bluhm B."/>
            <person name="Cannon C."/>
            <person name="Castanera R."/>
            <person name="Culley D."/>
            <person name="Daum C."/>
            <person name="Ezra D."/>
            <person name="Gonzalez J."/>
            <person name="Henrissat B."/>
            <person name="Kuo A."/>
            <person name="Liang C."/>
            <person name="Lipzen A."/>
            <person name="Lutzoni F."/>
            <person name="Magnuson J."/>
            <person name="Mondo S."/>
            <person name="Nolan M."/>
            <person name="Ohm R."/>
            <person name="Pangilinan J."/>
            <person name="Park H.-J."/>
            <person name="Ramirez L."/>
            <person name="Alfaro M."/>
            <person name="Sun H."/>
            <person name="Tritt A."/>
            <person name="Yoshinaga Y."/>
            <person name="Zwiers L.-H."/>
            <person name="Turgeon B."/>
            <person name="Goodwin S."/>
            <person name="Spatafora J."/>
            <person name="Crous P."/>
            <person name="Grigoriev I."/>
        </authorList>
    </citation>
    <scope>NUCLEOTIDE SEQUENCE</scope>
    <source>
        <strain evidence="2">CBS 116005</strain>
    </source>
</reference>
<feature type="signal peptide" evidence="1">
    <location>
        <begin position="1"/>
        <end position="22"/>
    </location>
</feature>